<evidence type="ECO:0000313" key="1">
    <source>
        <dbReference type="EMBL" id="MXU82490.1"/>
    </source>
</evidence>
<organism evidence="1">
    <name type="scientific">Ixodes ricinus</name>
    <name type="common">Common tick</name>
    <name type="synonym">Acarus ricinus</name>
    <dbReference type="NCBI Taxonomy" id="34613"/>
    <lineage>
        <taxon>Eukaryota</taxon>
        <taxon>Metazoa</taxon>
        <taxon>Ecdysozoa</taxon>
        <taxon>Arthropoda</taxon>
        <taxon>Chelicerata</taxon>
        <taxon>Arachnida</taxon>
        <taxon>Acari</taxon>
        <taxon>Parasitiformes</taxon>
        <taxon>Ixodida</taxon>
        <taxon>Ixodoidea</taxon>
        <taxon>Ixodidae</taxon>
        <taxon>Ixodinae</taxon>
        <taxon>Ixodes</taxon>
    </lineage>
</organism>
<proteinExistence type="predicted"/>
<sequence length="69" mass="7082">MAWGRVAVRSGCLGPAATTMAAAAAAASAGDATKPCARCWPSTSGMAALGRLCRNTQWGLRQPLGWFSQ</sequence>
<dbReference type="EMBL" id="GIFC01000407">
    <property type="protein sequence ID" value="MXU82490.1"/>
    <property type="molecule type" value="Transcribed_RNA"/>
</dbReference>
<protein>
    <submittedName>
        <fullName evidence="1">Putative secreted protein</fullName>
    </submittedName>
</protein>
<name>A0A6B0U178_IXORI</name>
<reference evidence="1" key="1">
    <citation type="submission" date="2019-12" db="EMBL/GenBank/DDBJ databases">
        <title>An insight into the sialome of adult female Ixodes ricinus ticks feeding for 6 days.</title>
        <authorList>
            <person name="Perner J."/>
            <person name="Ribeiro J.M.C."/>
        </authorList>
    </citation>
    <scope>NUCLEOTIDE SEQUENCE</scope>
    <source>
        <strain evidence="1">Semi-engorged</strain>
        <tissue evidence="1">Salivary glands</tissue>
    </source>
</reference>
<accession>A0A6B0U178</accession>
<dbReference type="AlphaFoldDB" id="A0A6B0U178"/>